<name>A0A0C6P2Y5_BORBO</name>
<accession>A0A0C6P2Y5</accession>
<dbReference type="OrthoDB" id="8654344at2"/>
<dbReference type="KEGG" id="bbh:BN112_1836"/>
<evidence type="ECO:0000313" key="2">
    <source>
        <dbReference type="EMBL" id="CCJ53753.1"/>
    </source>
</evidence>
<dbReference type="AlphaFoldDB" id="A0A0C6P2Y5"/>
<evidence type="ECO:0000313" key="3">
    <source>
        <dbReference type="Proteomes" id="UP000007564"/>
    </source>
</evidence>
<evidence type="ECO:0000256" key="1">
    <source>
        <dbReference type="SAM" id="MobiDB-lite"/>
    </source>
</evidence>
<organism evidence="2 3">
    <name type="scientific">Bordetella bronchiseptica 253</name>
    <dbReference type="NCBI Taxonomy" id="568707"/>
    <lineage>
        <taxon>Bacteria</taxon>
        <taxon>Pseudomonadati</taxon>
        <taxon>Pseudomonadota</taxon>
        <taxon>Betaproteobacteria</taxon>
        <taxon>Burkholderiales</taxon>
        <taxon>Alcaligenaceae</taxon>
        <taxon>Bordetella</taxon>
    </lineage>
</organism>
<reference evidence="2 3" key="1">
    <citation type="journal article" date="2012" name="BMC Genomics">
        <title>Comparative genomics of the classical Bordetella subspecies: the evolution and exchange of virulence-associated diversity amongst closely related pathogens.</title>
        <authorList>
            <person name="Park J."/>
            <person name="Zhang Y."/>
            <person name="Buboltz A.M."/>
            <person name="Zhang X."/>
            <person name="Schuster S.C."/>
            <person name="Ahuja U."/>
            <person name="Liu M."/>
            <person name="Miller J.F."/>
            <person name="Sebaihia M."/>
            <person name="Bentley S.D."/>
            <person name="Parkhill J."/>
            <person name="Harvill E.T."/>
        </authorList>
    </citation>
    <scope>NUCLEOTIDE SEQUENCE [LARGE SCALE GENOMIC DNA]</scope>
    <source>
        <strain evidence="2 3">253</strain>
    </source>
</reference>
<dbReference type="Proteomes" id="UP000007564">
    <property type="component" value="Chromosome"/>
</dbReference>
<proteinExistence type="predicted"/>
<protein>
    <submittedName>
        <fullName evidence="2">Putative outer protein D</fullName>
    </submittedName>
</protein>
<feature type="region of interest" description="Disordered" evidence="1">
    <location>
        <begin position="1"/>
        <end position="57"/>
    </location>
</feature>
<dbReference type="HOGENOM" id="CLU_887599_0_0_4"/>
<dbReference type="NCBIfam" id="NF038055">
    <property type="entry name" value="T3SS_SctB_pilot"/>
    <property type="match status" value="1"/>
</dbReference>
<dbReference type="RefSeq" id="WP_003809886.1">
    <property type="nucleotide sequence ID" value="NC_019382.1"/>
</dbReference>
<dbReference type="GeneID" id="56479698"/>
<gene>
    <name evidence="2" type="primary">bopD</name>
    <name evidence="2" type="ORF">BN112_1836</name>
</gene>
<sequence length="313" mass="31941">MSVSPTSPGSFGAGPVFDSELQAPAPSAQRRGGAAPVPPPVDRRGVEPGDPTLGMLPAPDLLAGGAVSRTRAALDDLDAARLGEDIYTLMAVLQQASQQMREAARIARDAEATRQTQALGDAASQMRQAANERMAGAIVAGAMQIAGGFVQLGAGLAAGLQAMGGAAAQAKGAAFSEQASTSRKVAAGLHDAPELQATVQARATQLEAQAASFGADAARSSAKSQRVSSVAQAGAATAGGIGGLTSAAQERRAAEHEARRAELDVEAKVHETASRRADEAMQQMLDIIRGIREKLAGMEQSRSETARSVARNI</sequence>
<dbReference type="EMBL" id="HE965806">
    <property type="protein sequence ID" value="CCJ53753.1"/>
    <property type="molecule type" value="Genomic_DNA"/>
</dbReference>